<accession>A0ACC0CDQ1</accession>
<reference evidence="2" key="1">
    <citation type="journal article" date="2023" name="Nat. Plants">
        <title>Single-cell RNA sequencing provides a high-resolution roadmap for understanding the multicellular compartmentation of specialized metabolism.</title>
        <authorList>
            <person name="Sun S."/>
            <person name="Shen X."/>
            <person name="Li Y."/>
            <person name="Li Y."/>
            <person name="Wang S."/>
            <person name="Li R."/>
            <person name="Zhang H."/>
            <person name="Shen G."/>
            <person name="Guo B."/>
            <person name="Wei J."/>
            <person name="Xu J."/>
            <person name="St-Pierre B."/>
            <person name="Chen S."/>
            <person name="Sun C."/>
        </authorList>
    </citation>
    <scope>NUCLEOTIDE SEQUENCE [LARGE SCALE GENOMIC DNA]</scope>
</reference>
<protein>
    <submittedName>
        <fullName evidence="1">Uncharacterized protein</fullName>
    </submittedName>
</protein>
<proteinExistence type="predicted"/>
<evidence type="ECO:0000313" key="2">
    <source>
        <dbReference type="Proteomes" id="UP001060085"/>
    </source>
</evidence>
<dbReference type="Proteomes" id="UP001060085">
    <property type="component" value="Linkage Group LG01"/>
</dbReference>
<gene>
    <name evidence="1" type="ORF">M9H77_04116</name>
</gene>
<name>A0ACC0CDQ1_CATRO</name>
<dbReference type="EMBL" id="CM044701">
    <property type="protein sequence ID" value="KAI5682888.1"/>
    <property type="molecule type" value="Genomic_DNA"/>
</dbReference>
<evidence type="ECO:0000313" key="1">
    <source>
        <dbReference type="EMBL" id="KAI5682888.1"/>
    </source>
</evidence>
<organism evidence="1 2">
    <name type="scientific">Catharanthus roseus</name>
    <name type="common">Madagascar periwinkle</name>
    <name type="synonym">Vinca rosea</name>
    <dbReference type="NCBI Taxonomy" id="4058"/>
    <lineage>
        <taxon>Eukaryota</taxon>
        <taxon>Viridiplantae</taxon>
        <taxon>Streptophyta</taxon>
        <taxon>Embryophyta</taxon>
        <taxon>Tracheophyta</taxon>
        <taxon>Spermatophyta</taxon>
        <taxon>Magnoliopsida</taxon>
        <taxon>eudicotyledons</taxon>
        <taxon>Gunneridae</taxon>
        <taxon>Pentapetalae</taxon>
        <taxon>asterids</taxon>
        <taxon>lamiids</taxon>
        <taxon>Gentianales</taxon>
        <taxon>Apocynaceae</taxon>
        <taxon>Rauvolfioideae</taxon>
        <taxon>Vinceae</taxon>
        <taxon>Catharanthinae</taxon>
        <taxon>Catharanthus</taxon>
    </lineage>
</organism>
<comment type="caution">
    <text evidence="1">The sequence shown here is derived from an EMBL/GenBank/DDBJ whole genome shotgun (WGS) entry which is preliminary data.</text>
</comment>
<keyword evidence="2" id="KW-1185">Reference proteome</keyword>
<sequence>MIRTKQGSGDHDINDNQQHHVYIELQPAELAAQQAAATMTVDDIPSGYRFCPKDEELIKYYLIPKLQKNSAAFVSGIIHEINIYDFSPDQLKSKYPSNRLYKENEWYFFTSRKRKYAHGTRPDRSTPTGYWKPTGAEIEIKNEGNKVIGYRKGLDYYHGHQSTGGVRTDWKMHEYRIHQTGPPPTRKPNGDMDMQLDEGILCRIYLNKRKKGDNEQEENAGGGGGGVQTNDHEANFVQNLNNNLGGGVHLPNINTTVAAPPMLVQPAASFETPTSLSFPFMFDQYQNSFLNINYSNGGPGPAPAPAEAFMTDYYNIFSAPSTSGSVPMLPSLEDFNYGYCCINNDNIIQSQQHQQQHQQQQQHLPNYNFSDDINMIMKDAVNEDQPSSSDVQWLPAQEETQRKN</sequence>